<keyword evidence="5 6" id="KW-0472">Membrane</keyword>
<name>A0ABQ2BTW7_9BACL</name>
<feature type="transmembrane region" description="Helical" evidence="6">
    <location>
        <begin position="90"/>
        <end position="112"/>
    </location>
</feature>
<comment type="caution">
    <text evidence="7">The sequence shown here is derived from an EMBL/GenBank/DDBJ whole genome shotgun (WGS) entry which is preliminary data.</text>
</comment>
<evidence type="ECO:0000313" key="8">
    <source>
        <dbReference type="Proteomes" id="UP000615455"/>
    </source>
</evidence>
<protein>
    <submittedName>
        <fullName evidence="7">Oligosaccharide transporter (Flippase)</fullName>
    </submittedName>
</protein>
<feature type="transmembrane region" description="Helical" evidence="6">
    <location>
        <begin position="435"/>
        <end position="456"/>
    </location>
</feature>
<proteinExistence type="predicted"/>
<dbReference type="InterPro" id="IPR002797">
    <property type="entry name" value="Polysacc_synth"/>
</dbReference>
<dbReference type="EMBL" id="BMHE01000005">
    <property type="protein sequence ID" value="GGI46076.1"/>
    <property type="molecule type" value="Genomic_DNA"/>
</dbReference>
<dbReference type="InterPro" id="IPR050833">
    <property type="entry name" value="Poly_Biosynth_Transport"/>
</dbReference>
<dbReference type="PANTHER" id="PTHR30250">
    <property type="entry name" value="PST FAMILY PREDICTED COLANIC ACID TRANSPORTER"/>
    <property type="match status" value="1"/>
</dbReference>
<feature type="transmembrane region" description="Helical" evidence="6">
    <location>
        <begin position="236"/>
        <end position="261"/>
    </location>
</feature>
<feature type="transmembrane region" description="Helical" evidence="6">
    <location>
        <begin position="305"/>
        <end position="325"/>
    </location>
</feature>
<dbReference type="Pfam" id="PF01943">
    <property type="entry name" value="Polysacc_synt"/>
    <property type="match status" value="1"/>
</dbReference>
<feature type="transmembrane region" description="Helical" evidence="6">
    <location>
        <begin position="374"/>
        <end position="391"/>
    </location>
</feature>
<feature type="transmembrane region" description="Helical" evidence="6">
    <location>
        <begin position="180"/>
        <end position="202"/>
    </location>
</feature>
<evidence type="ECO:0000256" key="5">
    <source>
        <dbReference type="ARBA" id="ARBA00023136"/>
    </source>
</evidence>
<dbReference type="PANTHER" id="PTHR30250:SF26">
    <property type="entry name" value="PSMA PROTEIN"/>
    <property type="match status" value="1"/>
</dbReference>
<evidence type="ECO:0000256" key="6">
    <source>
        <dbReference type="SAM" id="Phobius"/>
    </source>
</evidence>
<keyword evidence="4 6" id="KW-1133">Transmembrane helix</keyword>
<accession>A0ABQ2BTW7</accession>
<feature type="transmembrane region" description="Helical" evidence="6">
    <location>
        <begin position="267"/>
        <end position="293"/>
    </location>
</feature>
<keyword evidence="8" id="KW-1185">Reference proteome</keyword>
<evidence type="ECO:0000256" key="2">
    <source>
        <dbReference type="ARBA" id="ARBA00022475"/>
    </source>
</evidence>
<dbReference type="RefSeq" id="WP_189009902.1">
    <property type="nucleotide sequence ID" value="NZ_BMHE01000005.1"/>
</dbReference>
<feature type="transmembrane region" description="Helical" evidence="6">
    <location>
        <begin position="397"/>
        <end position="414"/>
    </location>
</feature>
<dbReference type="Proteomes" id="UP000615455">
    <property type="component" value="Unassembled WGS sequence"/>
</dbReference>
<evidence type="ECO:0000256" key="4">
    <source>
        <dbReference type="ARBA" id="ARBA00022989"/>
    </source>
</evidence>
<reference evidence="8" key="1">
    <citation type="journal article" date="2019" name="Int. J. Syst. Evol. Microbiol.">
        <title>The Global Catalogue of Microorganisms (GCM) 10K type strain sequencing project: providing services to taxonomists for standard genome sequencing and annotation.</title>
        <authorList>
            <consortium name="The Broad Institute Genomics Platform"/>
            <consortium name="The Broad Institute Genome Sequencing Center for Infectious Disease"/>
            <person name="Wu L."/>
            <person name="Ma J."/>
        </authorList>
    </citation>
    <scope>NUCLEOTIDE SEQUENCE [LARGE SCALE GENOMIC DNA]</scope>
    <source>
        <strain evidence="8">CGMCC 1.15043</strain>
    </source>
</reference>
<keyword evidence="2" id="KW-1003">Cell membrane</keyword>
<feature type="transmembrane region" description="Helical" evidence="6">
    <location>
        <begin position="46"/>
        <end position="69"/>
    </location>
</feature>
<feature type="transmembrane region" description="Helical" evidence="6">
    <location>
        <begin position="155"/>
        <end position="174"/>
    </location>
</feature>
<evidence type="ECO:0000256" key="3">
    <source>
        <dbReference type="ARBA" id="ARBA00022692"/>
    </source>
</evidence>
<comment type="subcellular location">
    <subcellularLocation>
        <location evidence="1">Cell membrane</location>
        <topology evidence="1">Multi-pass membrane protein</topology>
    </subcellularLocation>
</comment>
<feature type="transmembrane region" description="Helical" evidence="6">
    <location>
        <begin position="124"/>
        <end position="143"/>
    </location>
</feature>
<sequence>MRVKKASINVVVNLLTFILGLVPSFILRKVFLDTLGNELLGLTSLYTNIIGLLSIVELGIGSAIIYSLYKPFAEGDYVKVKGYLNYYAKLYKFVGFIILGLGLIMTFFLHFFVKDQVNLIDAQLYFLLFLVYTLTSYFFSYKLCILNVAQDGYKISIATTLSKLLISILQFMMLKFLPDLYVYLWIQIIINFLFYLFMNLYIDKKYPWIRKTRGHITTEERTSLVKNVKALFLHKIGGILVLGTDNLVISSFINLTVVGVFNSYSMIVGAAQGLISTSLSGVAASVGNLLVEGSKDVIYKVHRKLFFLSFWIVSFATISLINTIQQFVRLWLGDNQRLDNLTIILLLINFYFFLMRGSVERFKEGGGIYYQDRFAPLVEASINLIASIIFIQLIGLPGVLLGTLLSNVTVIFWIKPKMVYKYIFEKKLREYFKMYVKFLVIGLIPLIITYLLTSQLKHINSVYALAANCMVHIIVINLIYYILFRKNEEFIYFKGLLLTLLGKMKFKWGTLPMR</sequence>
<feature type="transmembrane region" description="Helical" evidence="6">
    <location>
        <begin position="462"/>
        <end position="484"/>
    </location>
</feature>
<evidence type="ECO:0000313" key="7">
    <source>
        <dbReference type="EMBL" id="GGI46076.1"/>
    </source>
</evidence>
<organism evidence="7 8">
    <name type="scientific">Paenibacillus marchantiophytorum</name>
    <dbReference type="NCBI Taxonomy" id="1619310"/>
    <lineage>
        <taxon>Bacteria</taxon>
        <taxon>Bacillati</taxon>
        <taxon>Bacillota</taxon>
        <taxon>Bacilli</taxon>
        <taxon>Bacillales</taxon>
        <taxon>Paenibacillaceae</taxon>
        <taxon>Paenibacillus</taxon>
    </lineage>
</organism>
<keyword evidence="3 6" id="KW-0812">Transmembrane</keyword>
<gene>
    <name evidence="7" type="primary">cps2I</name>
    <name evidence="7" type="ORF">GCM10008018_15310</name>
</gene>
<feature type="transmembrane region" description="Helical" evidence="6">
    <location>
        <begin position="7"/>
        <end position="26"/>
    </location>
</feature>
<feature type="transmembrane region" description="Helical" evidence="6">
    <location>
        <begin position="337"/>
        <end position="354"/>
    </location>
</feature>
<evidence type="ECO:0000256" key="1">
    <source>
        <dbReference type="ARBA" id="ARBA00004651"/>
    </source>
</evidence>